<gene>
    <name evidence="6" type="ORF">HX798_10245</name>
</gene>
<protein>
    <submittedName>
        <fullName evidence="6">Bax inhibitor-1 family protein</fullName>
    </submittedName>
</protein>
<dbReference type="EMBL" id="JACARV010000025">
    <property type="protein sequence ID" value="NWC80677.1"/>
    <property type="molecule type" value="Genomic_DNA"/>
</dbReference>
<keyword evidence="2 5" id="KW-0812">Transmembrane</keyword>
<keyword evidence="4 5" id="KW-0472">Membrane</keyword>
<proteinExistence type="predicted"/>
<organism evidence="6 7">
    <name type="scientific">Pseudomonas putida</name>
    <name type="common">Arthrobacter siderocapsulatus</name>
    <dbReference type="NCBI Taxonomy" id="303"/>
    <lineage>
        <taxon>Bacteria</taxon>
        <taxon>Pseudomonadati</taxon>
        <taxon>Pseudomonadota</taxon>
        <taxon>Gammaproteobacteria</taxon>
        <taxon>Pseudomonadales</taxon>
        <taxon>Pseudomonadaceae</taxon>
        <taxon>Pseudomonas</taxon>
    </lineage>
</organism>
<evidence type="ECO:0000256" key="3">
    <source>
        <dbReference type="ARBA" id="ARBA00022989"/>
    </source>
</evidence>
<comment type="subcellular location">
    <subcellularLocation>
        <location evidence="1">Membrane</location>
        <topology evidence="1">Multi-pass membrane protein</topology>
    </subcellularLocation>
</comment>
<dbReference type="Pfam" id="PF01027">
    <property type="entry name" value="Bax1-I"/>
    <property type="match status" value="1"/>
</dbReference>
<evidence type="ECO:0000256" key="1">
    <source>
        <dbReference type="ARBA" id="ARBA00004141"/>
    </source>
</evidence>
<evidence type="ECO:0000256" key="2">
    <source>
        <dbReference type="ARBA" id="ARBA00022692"/>
    </source>
</evidence>
<sequence>MLENETFNRVGTNHQISANTYNLILGAVLLWGFAVNWYLVATVPAEIVRAIPIMLFLVGYMITAMTGVAIIFKSEKPLYSFLGYNLIVLPISLLLVVVLPDYSHENIVQAAQTTALLTVGMMLLGTVFPGFFKRIEASLFIALVITIVVELGQALLFGTHLAAMDWIVAAIFCGYIGVDWGRANQIERTVDNAIDSAASLYLDIINLFLRVLRIMSRK</sequence>
<feature type="transmembrane region" description="Helical" evidence="5">
    <location>
        <begin position="111"/>
        <end position="131"/>
    </location>
</feature>
<dbReference type="Proteomes" id="UP000542695">
    <property type="component" value="Unassembled WGS sequence"/>
</dbReference>
<name>A0A7Y7Z9A5_PSEPU</name>
<reference evidence="6 7" key="1">
    <citation type="submission" date="2020-04" db="EMBL/GenBank/DDBJ databases">
        <title>Molecular characterization of pseudomonads from Agaricus bisporus reveal novel blotch 2 pathogens in Western Europe.</title>
        <authorList>
            <person name="Taparia T."/>
            <person name="Krijger M."/>
            <person name="Haynes E."/>
            <person name="Elpinstone J.G."/>
            <person name="Noble R."/>
            <person name="Van Der Wolf J."/>
        </authorList>
    </citation>
    <scope>NUCLEOTIDE SEQUENCE [LARGE SCALE GENOMIC DNA]</scope>
    <source>
        <strain evidence="6 7">P7765</strain>
    </source>
</reference>
<comment type="caution">
    <text evidence="6">The sequence shown here is derived from an EMBL/GenBank/DDBJ whole genome shotgun (WGS) entry which is preliminary data.</text>
</comment>
<accession>A0A7Y7Z9A5</accession>
<feature type="transmembrane region" description="Helical" evidence="5">
    <location>
        <begin position="78"/>
        <end position="99"/>
    </location>
</feature>
<evidence type="ECO:0000256" key="5">
    <source>
        <dbReference type="SAM" id="Phobius"/>
    </source>
</evidence>
<dbReference type="GO" id="GO:0016020">
    <property type="term" value="C:membrane"/>
    <property type="evidence" value="ECO:0007669"/>
    <property type="project" value="UniProtKB-SubCell"/>
</dbReference>
<evidence type="ECO:0000313" key="6">
    <source>
        <dbReference type="EMBL" id="NWC80677.1"/>
    </source>
</evidence>
<feature type="transmembrane region" description="Helical" evidence="5">
    <location>
        <begin position="53"/>
        <end position="72"/>
    </location>
</feature>
<dbReference type="InterPro" id="IPR006214">
    <property type="entry name" value="Bax_inhibitor_1-related"/>
</dbReference>
<feature type="transmembrane region" description="Helical" evidence="5">
    <location>
        <begin position="163"/>
        <end position="181"/>
    </location>
</feature>
<dbReference type="RefSeq" id="WP_161872044.1">
    <property type="nucleotide sequence ID" value="NZ_JACARV010000025.1"/>
</dbReference>
<evidence type="ECO:0000313" key="7">
    <source>
        <dbReference type="Proteomes" id="UP000542695"/>
    </source>
</evidence>
<dbReference type="AlphaFoldDB" id="A0A7Y7Z9A5"/>
<feature type="transmembrane region" description="Helical" evidence="5">
    <location>
        <begin position="20"/>
        <end position="41"/>
    </location>
</feature>
<evidence type="ECO:0000256" key="4">
    <source>
        <dbReference type="ARBA" id="ARBA00023136"/>
    </source>
</evidence>
<feature type="transmembrane region" description="Helical" evidence="5">
    <location>
        <begin position="137"/>
        <end position="156"/>
    </location>
</feature>
<keyword evidence="3 5" id="KW-1133">Transmembrane helix</keyword>